<feature type="region of interest" description="Disordered" evidence="1">
    <location>
        <begin position="1"/>
        <end position="50"/>
    </location>
</feature>
<gene>
    <name evidence="2" type="ORF">M408DRAFT_26945</name>
</gene>
<evidence type="ECO:0000313" key="3">
    <source>
        <dbReference type="Proteomes" id="UP000054097"/>
    </source>
</evidence>
<dbReference type="EMBL" id="KN824323">
    <property type="protein sequence ID" value="KIM24475.1"/>
    <property type="molecule type" value="Genomic_DNA"/>
</dbReference>
<dbReference type="AlphaFoldDB" id="A0A0C3AIK2"/>
<reference evidence="3" key="2">
    <citation type="submission" date="2015-01" db="EMBL/GenBank/DDBJ databases">
        <title>Evolutionary Origins and Diversification of the Mycorrhizal Mutualists.</title>
        <authorList>
            <consortium name="DOE Joint Genome Institute"/>
            <consortium name="Mycorrhizal Genomics Consortium"/>
            <person name="Kohler A."/>
            <person name="Kuo A."/>
            <person name="Nagy L.G."/>
            <person name="Floudas D."/>
            <person name="Copeland A."/>
            <person name="Barry K.W."/>
            <person name="Cichocki N."/>
            <person name="Veneault-Fourrey C."/>
            <person name="LaButti K."/>
            <person name="Lindquist E.A."/>
            <person name="Lipzen A."/>
            <person name="Lundell T."/>
            <person name="Morin E."/>
            <person name="Murat C."/>
            <person name="Riley R."/>
            <person name="Ohm R."/>
            <person name="Sun H."/>
            <person name="Tunlid A."/>
            <person name="Henrissat B."/>
            <person name="Grigoriev I.V."/>
            <person name="Hibbett D.S."/>
            <person name="Martin F."/>
        </authorList>
    </citation>
    <scope>NUCLEOTIDE SEQUENCE [LARGE SCALE GENOMIC DNA]</scope>
    <source>
        <strain evidence="3">MAFF 305830</strain>
    </source>
</reference>
<accession>A0A0C3AIK2</accession>
<dbReference type="HOGENOM" id="CLU_3125987_0_0_1"/>
<evidence type="ECO:0000256" key="1">
    <source>
        <dbReference type="SAM" id="MobiDB-lite"/>
    </source>
</evidence>
<evidence type="ECO:0000313" key="2">
    <source>
        <dbReference type="EMBL" id="KIM24475.1"/>
    </source>
</evidence>
<feature type="compositionally biased region" description="Basic and acidic residues" evidence="1">
    <location>
        <begin position="1"/>
        <end position="10"/>
    </location>
</feature>
<protein>
    <submittedName>
        <fullName evidence="2">Uncharacterized protein</fullName>
    </submittedName>
</protein>
<sequence>MALPPKERSGHSSRPRSGSYSSRPCPSDHPNKPAKWEGLTGLEMQAQTIM</sequence>
<keyword evidence="3" id="KW-1185">Reference proteome</keyword>
<proteinExistence type="predicted"/>
<organism evidence="2 3">
    <name type="scientific">Serendipita vermifera MAFF 305830</name>
    <dbReference type="NCBI Taxonomy" id="933852"/>
    <lineage>
        <taxon>Eukaryota</taxon>
        <taxon>Fungi</taxon>
        <taxon>Dikarya</taxon>
        <taxon>Basidiomycota</taxon>
        <taxon>Agaricomycotina</taxon>
        <taxon>Agaricomycetes</taxon>
        <taxon>Sebacinales</taxon>
        <taxon>Serendipitaceae</taxon>
        <taxon>Serendipita</taxon>
    </lineage>
</organism>
<feature type="compositionally biased region" description="Low complexity" evidence="1">
    <location>
        <begin position="15"/>
        <end position="25"/>
    </location>
</feature>
<dbReference type="Proteomes" id="UP000054097">
    <property type="component" value="Unassembled WGS sequence"/>
</dbReference>
<name>A0A0C3AIK2_SERVB</name>
<reference evidence="2 3" key="1">
    <citation type="submission" date="2014-04" db="EMBL/GenBank/DDBJ databases">
        <authorList>
            <consortium name="DOE Joint Genome Institute"/>
            <person name="Kuo A."/>
            <person name="Zuccaro A."/>
            <person name="Kohler A."/>
            <person name="Nagy L.G."/>
            <person name="Floudas D."/>
            <person name="Copeland A."/>
            <person name="Barry K.W."/>
            <person name="Cichocki N."/>
            <person name="Veneault-Fourrey C."/>
            <person name="LaButti K."/>
            <person name="Lindquist E.A."/>
            <person name="Lipzen A."/>
            <person name="Lundell T."/>
            <person name="Morin E."/>
            <person name="Murat C."/>
            <person name="Sun H."/>
            <person name="Tunlid A."/>
            <person name="Henrissat B."/>
            <person name="Grigoriev I.V."/>
            <person name="Hibbett D.S."/>
            <person name="Martin F."/>
            <person name="Nordberg H.P."/>
            <person name="Cantor M.N."/>
            <person name="Hua S.X."/>
        </authorList>
    </citation>
    <scope>NUCLEOTIDE SEQUENCE [LARGE SCALE GENOMIC DNA]</scope>
    <source>
        <strain evidence="2 3">MAFF 305830</strain>
    </source>
</reference>